<evidence type="ECO:0000313" key="3">
    <source>
        <dbReference type="EMBL" id="SHJ61198.1"/>
    </source>
</evidence>
<dbReference type="GO" id="GO:0004553">
    <property type="term" value="F:hydrolase activity, hydrolyzing O-glycosyl compounds"/>
    <property type="evidence" value="ECO:0007669"/>
    <property type="project" value="InterPro"/>
</dbReference>
<dbReference type="CDD" id="cd00146">
    <property type="entry name" value="PKD"/>
    <property type="match status" value="1"/>
</dbReference>
<dbReference type="InterPro" id="IPR013320">
    <property type="entry name" value="ConA-like_dom_sf"/>
</dbReference>
<proteinExistence type="inferred from homology"/>
<dbReference type="Proteomes" id="UP000184231">
    <property type="component" value="Unassembled WGS sequence"/>
</dbReference>
<reference evidence="3 4" key="1">
    <citation type="submission" date="2016-11" db="EMBL/GenBank/DDBJ databases">
        <authorList>
            <person name="Jaros S."/>
            <person name="Januszkiewicz K."/>
            <person name="Wedrychowicz H."/>
        </authorList>
    </citation>
    <scope>NUCLEOTIDE SEQUENCE [LARGE SCALE GENOMIC DNA]</scope>
    <source>
        <strain evidence="3 4">CGMCC 1.8863</strain>
    </source>
</reference>
<dbReference type="PANTHER" id="PTHR10963">
    <property type="entry name" value="GLYCOSYL HYDROLASE-RELATED"/>
    <property type="match status" value="1"/>
</dbReference>
<evidence type="ECO:0000313" key="4">
    <source>
        <dbReference type="Proteomes" id="UP000184231"/>
    </source>
</evidence>
<dbReference type="STRING" id="558155.SAMN04487911_12722"/>
<dbReference type="InterPro" id="IPR000757">
    <property type="entry name" value="Beta-glucanase-like"/>
</dbReference>
<dbReference type="CDD" id="cd08023">
    <property type="entry name" value="GH16_laminarinase_like"/>
    <property type="match status" value="1"/>
</dbReference>
<sequence>MAENWSQIRIQPCEFHITVKKYNKSLHMKHIIYSSIFLLLSLGCYSCQEEDISVGEIIAPSNILITASIVGTDADNPYGDGSGTVHFSAEADNALSYQFVYNDEVVASPSGAKTYNFSNTGLHTYTVTVVAIGTGGLSSSASVEVEVLALYEPPADLVTMLTANSSREWRIKAEAAGHFGLGPVGGSIIAEWFSAPAFDKAATGMYDDRFIFNTDGTFTHKTQGTIFGKAAIIDVDLGPTTEDTPNDCCQEYENYPLEEYSTTWSLSAPGGVETLSLSGIGFTGFYIGGSHQYEIFRRSANEMVLRTTDWNNEFDWWFVLTTEEEAADNEVDVKYTNLIWSDEFDANGAPNPAKWTYDEGVGNNGWGNGESQFYTRRPDNVVVEDGSLKITAKAESYEGNEYTSARIKTQGLFGFTYGRVDVRAKLPEGGGTWPAIWMLGANFDTVGWPATGEIDIMEHVGNNPNVVQAAIHTPSSSGATVNVGSITLSDVAAEFHVYSVNWSEDEISFLVDDELYYTYKPGTKDANTWPFNADQFIILNVAMGGNLGGTIDAAFSESIMEIDYVRVYQ</sequence>
<dbReference type="GO" id="GO:0005975">
    <property type="term" value="P:carbohydrate metabolic process"/>
    <property type="evidence" value="ECO:0007669"/>
    <property type="project" value="InterPro"/>
</dbReference>
<gene>
    <name evidence="3" type="ORF">SAMN04487911_12722</name>
</gene>
<dbReference type="PANTHER" id="PTHR10963:SF55">
    <property type="entry name" value="GLYCOSIDE HYDROLASE FAMILY 16 PROTEIN"/>
    <property type="match status" value="1"/>
</dbReference>
<name>A0A1M6KQE0_9FLAO</name>
<dbReference type="InterPro" id="IPR050546">
    <property type="entry name" value="Glycosyl_Hydrlase_16"/>
</dbReference>
<dbReference type="AlphaFoldDB" id="A0A1M6KQE0"/>
<dbReference type="SUPFAM" id="SSF49899">
    <property type="entry name" value="Concanavalin A-like lectins/glucanases"/>
    <property type="match status" value="1"/>
</dbReference>
<keyword evidence="4" id="KW-1185">Reference proteome</keyword>
<evidence type="ECO:0000259" key="2">
    <source>
        <dbReference type="PROSITE" id="PS51762"/>
    </source>
</evidence>
<dbReference type="EMBL" id="FQYX01000027">
    <property type="protein sequence ID" value="SHJ61198.1"/>
    <property type="molecule type" value="Genomic_DNA"/>
</dbReference>
<protein>
    <submittedName>
        <fullName evidence="3">Beta-glucanase, GH16 family</fullName>
    </submittedName>
</protein>
<dbReference type="Pfam" id="PF00722">
    <property type="entry name" value="Glyco_hydro_16"/>
    <property type="match status" value="1"/>
</dbReference>
<evidence type="ECO:0000256" key="1">
    <source>
        <dbReference type="ARBA" id="ARBA00006865"/>
    </source>
</evidence>
<accession>A0A1M6KQE0</accession>
<dbReference type="Gene3D" id="2.60.120.200">
    <property type="match status" value="1"/>
</dbReference>
<feature type="domain" description="GH16" evidence="2">
    <location>
        <begin position="308"/>
        <end position="569"/>
    </location>
</feature>
<organism evidence="3 4">
    <name type="scientific">Arenibacter nanhaiticus</name>
    <dbReference type="NCBI Taxonomy" id="558155"/>
    <lineage>
        <taxon>Bacteria</taxon>
        <taxon>Pseudomonadati</taxon>
        <taxon>Bacteroidota</taxon>
        <taxon>Flavobacteriia</taxon>
        <taxon>Flavobacteriales</taxon>
        <taxon>Flavobacteriaceae</taxon>
        <taxon>Arenibacter</taxon>
    </lineage>
</organism>
<comment type="similarity">
    <text evidence="1">Belongs to the glycosyl hydrolase 16 family.</text>
</comment>
<dbReference type="PROSITE" id="PS51762">
    <property type="entry name" value="GH16_2"/>
    <property type="match status" value="1"/>
</dbReference>